<keyword evidence="10" id="KW-0732">Signal</keyword>
<sequence length="212" mass="23875">MESAVMKILALAVLASIASAKQEKDIVVAVQQNYKPEIDNLLIEQIQRELTASYIYQAYASYFQRADVSLPGIQKFFADASLEERGHAEKLIDYVNKRGGHAKFDTLDVSQSTTQNPADREGWKEGLMAFEDALVIERFVNAKLLQLHAEADTAGDGHLGHILEHDFLDEQVHAIYEIGQHVFRLRKFASGDGRNYKLGEYLFDESLQKKSA</sequence>
<dbReference type="GO" id="GO:0006879">
    <property type="term" value="P:intracellular iron ion homeostasis"/>
    <property type="evidence" value="ECO:0007669"/>
    <property type="project" value="UniProtKB-KW"/>
</dbReference>
<dbReference type="InterPro" id="IPR012347">
    <property type="entry name" value="Ferritin-like"/>
</dbReference>
<proteinExistence type="inferred from homology"/>
<feature type="binding site" evidence="8">
    <location>
        <position position="49"/>
    </location>
    <ligand>
        <name>Fe cation</name>
        <dbReference type="ChEBI" id="CHEBI:24875"/>
        <label>1</label>
    </ligand>
</feature>
<dbReference type="Pfam" id="PF00210">
    <property type="entry name" value="Ferritin"/>
    <property type="match status" value="1"/>
</dbReference>
<comment type="caution">
    <text evidence="12">The sequence shown here is derived from an EMBL/GenBank/DDBJ whole genome shotgun (WGS) entry which is preliminary data.</text>
</comment>
<reference evidence="12 13" key="1">
    <citation type="submission" date="2019-01" db="EMBL/GenBank/DDBJ databases">
        <title>A draft genome assembly of the solar-powered sea slug Elysia chlorotica.</title>
        <authorList>
            <person name="Cai H."/>
            <person name="Li Q."/>
            <person name="Fang X."/>
            <person name="Li J."/>
            <person name="Curtis N.E."/>
            <person name="Altenburger A."/>
            <person name="Shibata T."/>
            <person name="Feng M."/>
            <person name="Maeda T."/>
            <person name="Schwartz J.A."/>
            <person name="Shigenobu S."/>
            <person name="Lundholm N."/>
            <person name="Nishiyama T."/>
            <person name="Yang H."/>
            <person name="Hasebe M."/>
            <person name="Li S."/>
            <person name="Pierce S.K."/>
            <person name="Wang J."/>
        </authorList>
    </citation>
    <scope>NUCLEOTIDE SEQUENCE [LARGE SCALE GENOMIC DNA]</scope>
    <source>
        <strain evidence="12">EC2010</strain>
        <tissue evidence="12">Whole organism of an adult</tissue>
    </source>
</reference>
<keyword evidence="3 8" id="KW-0479">Metal-binding</keyword>
<evidence type="ECO:0000256" key="10">
    <source>
        <dbReference type="SAM" id="SignalP"/>
    </source>
</evidence>
<organism evidence="12 13">
    <name type="scientific">Elysia chlorotica</name>
    <name type="common">Eastern emerald elysia</name>
    <name type="synonym">Sea slug</name>
    <dbReference type="NCBI Taxonomy" id="188477"/>
    <lineage>
        <taxon>Eukaryota</taxon>
        <taxon>Metazoa</taxon>
        <taxon>Spiralia</taxon>
        <taxon>Lophotrochozoa</taxon>
        <taxon>Mollusca</taxon>
        <taxon>Gastropoda</taxon>
        <taxon>Heterobranchia</taxon>
        <taxon>Euthyneura</taxon>
        <taxon>Panpulmonata</taxon>
        <taxon>Sacoglossa</taxon>
        <taxon>Placobranchoidea</taxon>
        <taxon>Plakobranchidae</taxon>
        <taxon>Elysia</taxon>
    </lineage>
</organism>
<feature type="chain" id="PRO_5018543862" description="Ferritin" evidence="10">
    <location>
        <begin position="21"/>
        <end position="212"/>
    </location>
</feature>
<keyword evidence="2 9" id="KW-0409">Iron storage</keyword>
<dbReference type="PROSITE" id="PS50905">
    <property type="entry name" value="FERRITIN_LIKE"/>
    <property type="match status" value="1"/>
</dbReference>
<feature type="domain" description="Ferritin-like diiron" evidence="11">
    <location>
        <begin position="32"/>
        <end position="189"/>
    </location>
</feature>
<gene>
    <name evidence="12" type="ORF">EGW08_012653</name>
</gene>
<protein>
    <recommendedName>
        <fullName evidence="9">Ferritin</fullName>
        <ecNumber evidence="9">1.16.3.1</ecNumber>
    </recommendedName>
</protein>
<accession>A0A3S1B4D8</accession>
<dbReference type="CDD" id="cd01056">
    <property type="entry name" value="Euk_Ferritin"/>
    <property type="match status" value="1"/>
</dbReference>
<dbReference type="Proteomes" id="UP000271974">
    <property type="component" value="Unassembled WGS sequence"/>
</dbReference>
<dbReference type="SUPFAM" id="SSF47240">
    <property type="entry name" value="Ferritin-like"/>
    <property type="match status" value="1"/>
</dbReference>
<evidence type="ECO:0000256" key="7">
    <source>
        <dbReference type="ARBA" id="ARBA00047990"/>
    </source>
</evidence>
<keyword evidence="4 9" id="KW-0560">Oxidoreductase</keyword>
<feature type="signal peptide" evidence="10">
    <location>
        <begin position="1"/>
        <end position="20"/>
    </location>
</feature>
<comment type="catalytic activity">
    <reaction evidence="7 9">
        <text>4 Fe(2+) + O2 + 4 H(+) = 4 Fe(3+) + 2 H2O</text>
        <dbReference type="Rhea" id="RHEA:11148"/>
        <dbReference type="ChEBI" id="CHEBI:15377"/>
        <dbReference type="ChEBI" id="CHEBI:15378"/>
        <dbReference type="ChEBI" id="CHEBI:15379"/>
        <dbReference type="ChEBI" id="CHEBI:29033"/>
        <dbReference type="ChEBI" id="CHEBI:29034"/>
        <dbReference type="EC" id="1.16.3.1"/>
    </reaction>
</comment>
<dbReference type="Gene3D" id="1.20.1260.10">
    <property type="match status" value="1"/>
</dbReference>
<keyword evidence="5 8" id="KW-0408">Iron</keyword>
<dbReference type="GO" id="GO:0005737">
    <property type="term" value="C:cytoplasm"/>
    <property type="evidence" value="ECO:0007669"/>
    <property type="project" value="TreeGrafter"/>
</dbReference>
<dbReference type="InterPro" id="IPR009040">
    <property type="entry name" value="Ferritin-like_diiron"/>
</dbReference>
<evidence type="ECO:0000256" key="5">
    <source>
        <dbReference type="ARBA" id="ARBA00023004"/>
    </source>
</evidence>
<dbReference type="GO" id="GO:0008199">
    <property type="term" value="F:ferric iron binding"/>
    <property type="evidence" value="ECO:0007669"/>
    <property type="project" value="InterPro"/>
</dbReference>
<dbReference type="STRING" id="188477.A0A3S1B4D8"/>
<feature type="binding site" evidence="8">
    <location>
        <position position="87"/>
    </location>
    <ligand>
        <name>Fe cation</name>
        <dbReference type="ChEBI" id="CHEBI:24875"/>
        <label>1</label>
    </ligand>
</feature>
<dbReference type="EMBL" id="RQTK01000442">
    <property type="protein sequence ID" value="RUS79582.1"/>
    <property type="molecule type" value="Genomic_DNA"/>
</dbReference>
<dbReference type="GO" id="GO:0008198">
    <property type="term" value="F:ferrous iron binding"/>
    <property type="evidence" value="ECO:0007669"/>
    <property type="project" value="TreeGrafter"/>
</dbReference>
<keyword evidence="13" id="KW-1185">Reference proteome</keyword>
<evidence type="ECO:0000256" key="8">
    <source>
        <dbReference type="PIRSR" id="PIRSR601519-1"/>
    </source>
</evidence>
<feature type="binding site" evidence="8">
    <location>
        <position position="171"/>
    </location>
    <ligand>
        <name>Fe cation</name>
        <dbReference type="ChEBI" id="CHEBI:24875"/>
        <label>1</label>
    </ligand>
</feature>
<dbReference type="GO" id="GO:0006826">
    <property type="term" value="P:iron ion transport"/>
    <property type="evidence" value="ECO:0007669"/>
    <property type="project" value="InterPro"/>
</dbReference>
<feature type="binding site" evidence="8">
    <location>
        <position position="84"/>
    </location>
    <ligand>
        <name>Fe cation</name>
        <dbReference type="ChEBI" id="CHEBI:24875"/>
        <label>1</label>
    </ligand>
</feature>
<dbReference type="OrthoDB" id="186462at2759"/>
<evidence type="ECO:0000256" key="2">
    <source>
        <dbReference type="ARBA" id="ARBA00022434"/>
    </source>
</evidence>
<dbReference type="EC" id="1.16.3.1" evidence="9"/>
<dbReference type="GO" id="GO:0004322">
    <property type="term" value="F:ferroxidase activity"/>
    <property type="evidence" value="ECO:0007669"/>
    <property type="project" value="UniProtKB-EC"/>
</dbReference>
<dbReference type="InterPro" id="IPR001519">
    <property type="entry name" value="Ferritin"/>
</dbReference>
<comment type="similarity">
    <text evidence="1 9">Belongs to the ferritin family.</text>
</comment>
<dbReference type="PANTHER" id="PTHR11431">
    <property type="entry name" value="FERRITIN"/>
    <property type="match status" value="1"/>
</dbReference>
<evidence type="ECO:0000259" key="11">
    <source>
        <dbReference type="PROSITE" id="PS50905"/>
    </source>
</evidence>
<evidence type="ECO:0000256" key="1">
    <source>
        <dbReference type="ARBA" id="ARBA00007513"/>
    </source>
</evidence>
<name>A0A3S1B4D8_ELYCH</name>
<dbReference type="InterPro" id="IPR009078">
    <property type="entry name" value="Ferritin-like_SF"/>
</dbReference>
<evidence type="ECO:0000256" key="3">
    <source>
        <dbReference type="ARBA" id="ARBA00022723"/>
    </source>
</evidence>
<comment type="function">
    <text evidence="9">Stores iron in a soluble, non-toxic, readily available form. Important for iron homeostasis. Iron is taken up in the ferrous form and deposited as ferric hydroxides after oxidation.</text>
</comment>
<evidence type="ECO:0000313" key="13">
    <source>
        <dbReference type="Proteomes" id="UP000271974"/>
    </source>
</evidence>
<evidence type="ECO:0000313" key="12">
    <source>
        <dbReference type="EMBL" id="RUS79582.1"/>
    </source>
</evidence>
<evidence type="ECO:0000256" key="4">
    <source>
        <dbReference type="ARBA" id="ARBA00023002"/>
    </source>
</evidence>
<dbReference type="AlphaFoldDB" id="A0A3S1B4D8"/>
<feature type="binding site" evidence="8">
    <location>
        <position position="137"/>
    </location>
    <ligand>
        <name>Fe cation</name>
        <dbReference type="ChEBI" id="CHEBI:24875"/>
        <label>1</label>
    </ligand>
</feature>
<evidence type="ECO:0000256" key="9">
    <source>
        <dbReference type="RuleBase" id="RU361145"/>
    </source>
</evidence>
<comment type="function">
    <text evidence="6">Stores iron in a soluble, non-toxic, readily available form. Important for iron homeostasis. Has ferroxidase activity. Iron is taken up in the ferrous form and deposited as ferric hydroxides after oxidation.</text>
</comment>
<dbReference type="PANTHER" id="PTHR11431:SF75">
    <property type="entry name" value="FERRITIN"/>
    <property type="match status" value="1"/>
</dbReference>
<dbReference type="InterPro" id="IPR008331">
    <property type="entry name" value="Ferritin_DPS_dom"/>
</dbReference>
<evidence type="ECO:0000256" key="6">
    <source>
        <dbReference type="ARBA" id="ARBA00025111"/>
    </source>
</evidence>